<proteinExistence type="predicted"/>
<dbReference type="Proteomes" id="UP001314229">
    <property type="component" value="Unassembled WGS sequence"/>
</dbReference>
<dbReference type="EMBL" id="CAWUFR010000236">
    <property type="protein sequence ID" value="CAK6973707.1"/>
    <property type="molecule type" value="Genomic_DNA"/>
</dbReference>
<evidence type="ECO:0000256" key="1">
    <source>
        <dbReference type="SAM" id="MobiDB-lite"/>
    </source>
</evidence>
<name>A0AAV1PPE8_SCOSC</name>
<gene>
    <name evidence="2" type="ORF">FSCOSCO3_A013911</name>
</gene>
<protein>
    <submittedName>
        <fullName evidence="2">Uncharacterized protein</fullName>
    </submittedName>
</protein>
<sequence length="291" mass="32348">MSYISKFCPDCSSLWSSKHIGSGSNITRMFSCAITPTRHLGARFRHRLDRPLRDDDGDLAVAAVSHIGTTRKLALQRPLSPHTNEPALHPIEDGAVAAATYTRYLNFTQASPCLPNLDFPPPVTDKDGACLYSLPSSTPILRFLPLLFSIVLVDHMVMSPHTDEISSRQQKPFQAEKQKPRFANTGTRAKKSSKAKNWSSSSVLSEEGRPTFVDTVSLPEEILQGLCSSGKENRLAEKVLGNSHRHQLAAYKTWPVTLISRIDFTDYNTGKMSEFGADVLDIKLRPNKFHK</sequence>
<comment type="caution">
    <text evidence="2">The sequence shown here is derived from an EMBL/GenBank/DDBJ whole genome shotgun (WGS) entry which is preliminary data.</text>
</comment>
<accession>A0AAV1PPE8</accession>
<keyword evidence="3" id="KW-1185">Reference proteome</keyword>
<feature type="region of interest" description="Disordered" evidence="1">
    <location>
        <begin position="163"/>
        <end position="200"/>
    </location>
</feature>
<organism evidence="2 3">
    <name type="scientific">Scomber scombrus</name>
    <name type="common">Atlantic mackerel</name>
    <name type="synonym">Scomber vernalis</name>
    <dbReference type="NCBI Taxonomy" id="13677"/>
    <lineage>
        <taxon>Eukaryota</taxon>
        <taxon>Metazoa</taxon>
        <taxon>Chordata</taxon>
        <taxon>Craniata</taxon>
        <taxon>Vertebrata</taxon>
        <taxon>Euteleostomi</taxon>
        <taxon>Actinopterygii</taxon>
        <taxon>Neopterygii</taxon>
        <taxon>Teleostei</taxon>
        <taxon>Neoteleostei</taxon>
        <taxon>Acanthomorphata</taxon>
        <taxon>Pelagiaria</taxon>
        <taxon>Scombriformes</taxon>
        <taxon>Scombridae</taxon>
        <taxon>Scomber</taxon>
    </lineage>
</organism>
<dbReference type="AlphaFoldDB" id="A0AAV1PPE8"/>
<evidence type="ECO:0000313" key="2">
    <source>
        <dbReference type="EMBL" id="CAK6973707.1"/>
    </source>
</evidence>
<evidence type="ECO:0000313" key="3">
    <source>
        <dbReference type="Proteomes" id="UP001314229"/>
    </source>
</evidence>
<reference evidence="2 3" key="1">
    <citation type="submission" date="2024-01" db="EMBL/GenBank/DDBJ databases">
        <authorList>
            <person name="Alioto T."/>
            <person name="Alioto T."/>
            <person name="Gomez Garrido J."/>
        </authorList>
    </citation>
    <scope>NUCLEOTIDE SEQUENCE [LARGE SCALE GENOMIC DNA]</scope>
</reference>